<evidence type="ECO:0000313" key="1">
    <source>
        <dbReference type="EMBL" id="OEU12983.1"/>
    </source>
</evidence>
<dbReference type="Proteomes" id="UP000095751">
    <property type="component" value="Unassembled WGS sequence"/>
</dbReference>
<evidence type="ECO:0000313" key="2">
    <source>
        <dbReference type="Proteomes" id="UP000095751"/>
    </source>
</evidence>
<accession>A0A1E7F551</accession>
<name>A0A1E7F551_9STRA</name>
<reference evidence="1 2" key="1">
    <citation type="submission" date="2016-09" db="EMBL/GenBank/DDBJ databases">
        <title>Extensive genetic diversity and differential bi-allelic expression allows diatom success in the polar Southern Ocean.</title>
        <authorList>
            <consortium name="DOE Joint Genome Institute"/>
            <person name="Mock T."/>
            <person name="Otillar R.P."/>
            <person name="Strauss J."/>
            <person name="Dupont C."/>
            <person name="Frickenhaus S."/>
            <person name="Maumus F."/>
            <person name="Mcmullan M."/>
            <person name="Sanges R."/>
            <person name="Schmutz J."/>
            <person name="Toseland A."/>
            <person name="Valas R."/>
            <person name="Veluchamy A."/>
            <person name="Ward B.J."/>
            <person name="Allen A."/>
            <person name="Barry K."/>
            <person name="Falciatore A."/>
            <person name="Ferrante M."/>
            <person name="Fortunato A.E."/>
            <person name="Gloeckner G."/>
            <person name="Gruber A."/>
            <person name="Hipkin R."/>
            <person name="Janech M."/>
            <person name="Kroth P."/>
            <person name="Leese F."/>
            <person name="Lindquist E."/>
            <person name="Lyon B.R."/>
            <person name="Martin J."/>
            <person name="Mayer C."/>
            <person name="Parker M."/>
            <person name="Quesneville H."/>
            <person name="Raymond J."/>
            <person name="Uhlig C."/>
            <person name="Valentin K.U."/>
            <person name="Worden A.Z."/>
            <person name="Armbrust E.V."/>
            <person name="Bowler C."/>
            <person name="Green B."/>
            <person name="Moulton V."/>
            <person name="Van Oosterhout C."/>
            <person name="Grigoriev I."/>
        </authorList>
    </citation>
    <scope>NUCLEOTIDE SEQUENCE [LARGE SCALE GENOMIC DNA]</scope>
    <source>
        <strain evidence="1 2">CCMP1102</strain>
    </source>
</reference>
<dbReference type="AlphaFoldDB" id="A0A1E7F551"/>
<dbReference type="InParanoid" id="A0A1E7F551"/>
<sequence length="208" mass="22328">MTTVKGCEPNTQAVESICAQIGEEKGKDLTLNTDVEKPVICDYYTDMYIVTTPELLDSKLTKKHTQYYATTGQTFQFVGPLMFSSSSTSKQATVAADLSEVCVGRLFKRVDDALAAGQRTAYVSLGRKSQNTTSNADSAAVSSADSEKEECMTAALYEKAVVDAIRQVMGPSHSGFLAKAKSVFIEHRESGGVDKAAQIVLEVASGED</sequence>
<dbReference type="EMBL" id="KV784363">
    <property type="protein sequence ID" value="OEU12983.1"/>
    <property type="molecule type" value="Genomic_DNA"/>
</dbReference>
<organism evidence="1 2">
    <name type="scientific">Fragilariopsis cylindrus CCMP1102</name>
    <dbReference type="NCBI Taxonomy" id="635003"/>
    <lineage>
        <taxon>Eukaryota</taxon>
        <taxon>Sar</taxon>
        <taxon>Stramenopiles</taxon>
        <taxon>Ochrophyta</taxon>
        <taxon>Bacillariophyta</taxon>
        <taxon>Bacillariophyceae</taxon>
        <taxon>Bacillariophycidae</taxon>
        <taxon>Bacillariales</taxon>
        <taxon>Bacillariaceae</taxon>
        <taxon>Fragilariopsis</taxon>
    </lineage>
</organism>
<keyword evidence="2" id="KW-1185">Reference proteome</keyword>
<dbReference type="KEGG" id="fcy:FRACYDRAFT_243331"/>
<gene>
    <name evidence="1" type="ORF">FRACYDRAFT_243331</name>
</gene>
<proteinExistence type="predicted"/>
<protein>
    <submittedName>
        <fullName evidence="1">Uncharacterized protein</fullName>
    </submittedName>
</protein>